<feature type="domain" description="4Fe-4S Mo/W bis-MGD-type" evidence="12">
    <location>
        <begin position="214"/>
        <end position="270"/>
    </location>
</feature>
<evidence type="ECO:0000256" key="10">
    <source>
        <dbReference type="RuleBase" id="RU003525"/>
    </source>
</evidence>
<evidence type="ECO:0000256" key="2">
    <source>
        <dbReference type="ARBA" id="ARBA00005404"/>
    </source>
</evidence>
<dbReference type="Pfam" id="PF22151">
    <property type="entry name" value="Fer4_NDSU1"/>
    <property type="match status" value="1"/>
</dbReference>
<dbReference type="GO" id="GO:0016020">
    <property type="term" value="C:membrane"/>
    <property type="evidence" value="ECO:0007669"/>
    <property type="project" value="InterPro"/>
</dbReference>
<dbReference type="GO" id="GO:0046872">
    <property type="term" value="F:metal ion binding"/>
    <property type="evidence" value="ECO:0007669"/>
    <property type="project" value="UniProtKB-UniRule"/>
</dbReference>
<comment type="similarity">
    <text evidence="2 10">Belongs to the complex I 75 kDa subunit family.</text>
</comment>
<dbReference type="RefSeq" id="WP_114582055.1">
    <property type="nucleotide sequence ID" value="NZ_QPMH01000007.1"/>
</dbReference>
<dbReference type="SUPFAM" id="SSF54862">
    <property type="entry name" value="4Fe-4S ferredoxins"/>
    <property type="match status" value="1"/>
</dbReference>
<dbReference type="Proteomes" id="UP000253941">
    <property type="component" value="Unassembled WGS sequence"/>
</dbReference>
<keyword evidence="4 10" id="KW-0479">Metal-binding</keyword>
<keyword evidence="8 10" id="KW-0520">NAD</keyword>
<evidence type="ECO:0000259" key="11">
    <source>
        <dbReference type="PROSITE" id="PS51085"/>
    </source>
</evidence>
<dbReference type="FunFam" id="3.30.70.20:FF:000002">
    <property type="entry name" value="NADH-ubiquinone oxidoreductase 75 kDa subunit"/>
    <property type="match status" value="1"/>
</dbReference>
<organism evidence="14 15">
    <name type="scientific">Ferruginivarius sediminum</name>
    <dbReference type="NCBI Taxonomy" id="2661937"/>
    <lineage>
        <taxon>Bacteria</taxon>
        <taxon>Pseudomonadati</taxon>
        <taxon>Pseudomonadota</taxon>
        <taxon>Alphaproteobacteria</taxon>
        <taxon>Rhodospirillales</taxon>
        <taxon>Rhodospirillaceae</taxon>
        <taxon>Ferruginivarius</taxon>
    </lineage>
</organism>
<evidence type="ECO:0000256" key="7">
    <source>
        <dbReference type="ARBA" id="ARBA00023014"/>
    </source>
</evidence>
<keyword evidence="14" id="KW-0560">Oxidoreductase</keyword>
<dbReference type="Pfam" id="PF13510">
    <property type="entry name" value="Fer2_4"/>
    <property type="match status" value="1"/>
</dbReference>
<dbReference type="PROSITE" id="PS51085">
    <property type="entry name" value="2FE2S_FER_2"/>
    <property type="match status" value="1"/>
</dbReference>
<dbReference type="InterPro" id="IPR050123">
    <property type="entry name" value="Prok_molybdopt-oxidoreductase"/>
</dbReference>
<dbReference type="Gene3D" id="3.10.20.740">
    <property type="match status" value="1"/>
</dbReference>
<dbReference type="InterPro" id="IPR015405">
    <property type="entry name" value="NDUFS1-like_C"/>
</dbReference>
<dbReference type="Gene3D" id="3.40.50.740">
    <property type="match status" value="1"/>
</dbReference>
<protein>
    <recommendedName>
        <fullName evidence="10">NADH-quinone oxidoreductase</fullName>
        <ecNumber evidence="10">7.1.1.-</ecNumber>
    </recommendedName>
</protein>
<feature type="domain" description="4Fe-4S His(Cys)3-ligated-type" evidence="13">
    <location>
        <begin position="78"/>
        <end position="117"/>
    </location>
</feature>
<dbReference type="InterPro" id="IPR001041">
    <property type="entry name" value="2Fe-2S_ferredoxin-type"/>
</dbReference>
<dbReference type="InterPro" id="IPR000283">
    <property type="entry name" value="NADH_UbQ_OxRdtase_75kDa_su_CS"/>
</dbReference>
<evidence type="ECO:0000256" key="5">
    <source>
        <dbReference type="ARBA" id="ARBA00022967"/>
    </source>
</evidence>
<dbReference type="Pfam" id="PF00384">
    <property type="entry name" value="Molybdopterin"/>
    <property type="match status" value="1"/>
</dbReference>
<dbReference type="InterPro" id="IPR019574">
    <property type="entry name" value="NADH_UbQ_OxRdtase_Gsu_4Fe4S-bd"/>
</dbReference>
<dbReference type="Pfam" id="PF10588">
    <property type="entry name" value="NADH-G_4Fe-4S_3"/>
    <property type="match status" value="1"/>
</dbReference>
<keyword evidence="5 10" id="KW-1278">Translocase</keyword>
<dbReference type="NCBIfam" id="TIGR01973">
    <property type="entry name" value="NuoG"/>
    <property type="match status" value="1"/>
</dbReference>
<sequence>MPTLTINGKDVTVPDGVNVLQACELAGFEIPRFCYHERLSVAGNCRMCLVEMERAPKPIASCHMPAQDGMTIWTDSEKTRKARRGVMEFLLINHPLDCPICDQGGECDLQDQAMAYGFDRSRFTENKRAVPEKEMGPLIKTIMTRCIHCTRCIRFAAEVAGVESIGALYRGEHMEISTLEKAIDSELSGNLVDICPVGALTSLPYAFAARPWELRKTPSVDVMDAVGSNIRVDTRGRDVMRVLPRLHEDINEEWIHDKTRHACDGLGRQRLDRPYVRNDKGRLEEATWDEAFQAIAGALKGKKGQKIAALAGDLCDAESMLALKDLMRGLGSANTDCRQDGAKVDAACRAGYLFNTSIAGIEDADACLLVGTNPRAEAAMINARLRKRFLRGDFRVGVIGEPVDLTYEVEHLGAGPETLKELADGKGAFAEVLKSAEKPMVIVGMGALSRPDGAAVLHHARRLAETYGMVGDGWNGFNVLHTAAARVGGLDLGFLPGEGGRDTTGILDGAEKGELDFVYLLGADEFDIGRLGKAFVVYQGHHGDAGAHRADVILPGAAYTEKNATYVNTEGRVQLGRLAANPPGDAREDWAILRALSDHVGKKPLPYDNLGEVRQKLIEAATTFAAVDQVPEAGWGEFGQAGETDSAPFGLPITNFYMTDPISRNSETMARCTEAFVLPKQKATGTHG</sequence>
<keyword evidence="3 10" id="KW-0004">4Fe-4S</keyword>
<dbReference type="PANTHER" id="PTHR43105:SF13">
    <property type="entry name" value="NADH-UBIQUINONE OXIDOREDUCTASE 75 KDA SUBUNIT, MITOCHONDRIAL"/>
    <property type="match status" value="1"/>
</dbReference>
<dbReference type="AlphaFoldDB" id="A0A369TDC5"/>
<keyword evidence="6 10" id="KW-0408">Iron</keyword>
<dbReference type="PROSITE" id="PS00642">
    <property type="entry name" value="COMPLEX1_75K_2"/>
    <property type="match status" value="1"/>
</dbReference>
<keyword evidence="10" id="KW-0874">Quinone</keyword>
<gene>
    <name evidence="14" type="ORF">DRB17_10030</name>
</gene>
<evidence type="ECO:0000256" key="9">
    <source>
        <dbReference type="ARBA" id="ARBA00047712"/>
    </source>
</evidence>
<dbReference type="SUPFAM" id="SSF53706">
    <property type="entry name" value="Formate dehydrogenase/DMSO reductase, domains 1-3"/>
    <property type="match status" value="1"/>
</dbReference>
<comment type="cofactor">
    <cofactor evidence="1 10">
        <name>[4Fe-4S] cluster</name>
        <dbReference type="ChEBI" id="CHEBI:49883"/>
    </cofactor>
</comment>
<comment type="catalytic activity">
    <reaction evidence="9 10">
        <text>a quinone + NADH + 5 H(+)(in) = a quinol + NAD(+) + 4 H(+)(out)</text>
        <dbReference type="Rhea" id="RHEA:57888"/>
        <dbReference type="ChEBI" id="CHEBI:15378"/>
        <dbReference type="ChEBI" id="CHEBI:24646"/>
        <dbReference type="ChEBI" id="CHEBI:57540"/>
        <dbReference type="ChEBI" id="CHEBI:57945"/>
        <dbReference type="ChEBI" id="CHEBI:132124"/>
    </reaction>
</comment>
<dbReference type="GO" id="GO:0051537">
    <property type="term" value="F:2 iron, 2 sulfur cluster binding"/>
    <property type="evidence" value="ECO:0007669"/>
    <property type="project" value="UniProtKB-UniRule"/>
</dbReference>
<dbReference type="FunFam" id="3.10.20.740:FF:000001">
    <property type="entry name" value="NADH-quinone oxidoreductase subunit G"/>
    <property type="match status" value="1"/>
</dbReference>
<keyword evidence="10" id="KW-0001">2Fe-2S</keyword>
<dbReference type="GO" id="GO:0042773">
    <property type="term" value="P:ATP synthesis coupled electron transport"/>
    <property type="evidence" value="ECO:0007669"/>
    <property type="project" value="InterPro"/>
</dbReference>
<dbReference type="GO" id="GO:0016651">
    <property type="term" value="F:oxidoreductase activity, acting on NAD(P)H"/>
    <property type="evidence" value="ECO:0007669"/>
    <property type="project" value="InterPro"/>
</dbReference>
<dbReference type="InterPro" id="IPR036010">
    <property type="entry name" value="2Fe-2S_ferredoxin-like_sf"/>
</dbReference>
<comment type="caution">
    <text evidence="14">The sequence shown here is derived from an EMBL/GenBank/DDBJ whole genome shotgun (WGS) entry which is preliminary data.</text>
</comment>
<dbReference type="GO" id="GO:0008137">
    <property type="term" value="F:NADH dehydrogenase (ubiquinone) activity"/>
    <property type="evidence" value="ECO:0007669"/>
    <property type="project" value="UniProtKB-UniRule"/>
</dbReference>
<dbReference type="InterPro" id="IPR010228">
    <property type="entry name" value="NADH_UbQ_OxRdtase_Gsu"/>
</dbReference>
<evidence type="ECO:0000313" key="14">
    <source>
        <dbReference type="EMBL" id="RDD62157.1"/>
    </source>
</evidence>
<dbReference type="Gene3D" id="3.30.70.20">
    <property type="match status" value="1"/>
</dbReference>
<dbReference type="GO" id="GO:0048038">
    <property type="term" value="F:quinone binding"/>
    <property type="evidence" value="ECO:0007669"/>
    <property type="project" value="UniProtKB-UniRule"/>
</dbReference>
<evidence type="ECO:0000256" key="8">
    <source>
        <dbReference type="ARBA" id="ARBA00023027"/>
    </source>
</evidence>
<dbReference type="PROSITE" id="PS51669">
    <property type="entry name" value="4FE4S_MOW_BIS_MGD"/>
    <property type="match status" value="1"/>
</dbReference>
<dbReference type="FunFam" id="3.30.200.210:FF:000002">
    <property type="entry name" value="NADH-ubiquinone oxidoreductase 75 kDa subunit"/>
    <property type="match status" value="1"/>
</dbReference>
<dbReference type="PROSITE" id="PS00641">
    <property type="entry name" value="COMPLEX1_75K_1"/>
    <property type="match status" value="1"/>
</dbReference>
<evidence type="ECO:0000259" key="12">
    <source>
        <dbReference type="PROSITE" id="PS51669"/>
    </source>
</evidence>
<comment type="cofactor">
    <cofactor evidence="10">
        <name>[2Fe-2S] cluster</name>
        <dbReference type="ChEBI" id="CHEBI:190135"/>
    </cofactor>
    <text evidence="10">Binds 1 [2Fe-2S] cluster per subunit.</text>
</comment>
<name>A0A369TDC5_9PROT</name>
<dbReference type="Pfam" id="PF09326">
    <property type="entry name" value="NADH_dhqG_C"/>
    <property type="match status" value="1"/>
</dbReference>
<accession>A0A369TDC5</accession>
<evidence type="ECO:0000256" key="3">
    <source>
        <dbReference type="ARBA" id="ARBA00022485"/>
    </source>
</evidence>
<dbReference type="InterPro" id="IPR054351">
    <property type="entry name" value="NADH_UbQ_OxRdtase_ferredoxin"/>
</dbReference>
<feature type="domain" description="2Fe-2S ferredoxin-type" evidence="11">
    <location>
        <begin position="1"/>
        <end position="78"/>
    </location>
</feature>
<dbReference type="InterPro" id="IPR006963">
    <property type="entry name" value="Mopterin_OxRdtase_4Fe-4S_dom"/>
</dbReference>
<evidence type="ECO:0000259" key="13">
    <source>
        <dbReference type="PROSITE" id="PS51839"/>
    </source>
</evidence>
<evidence type="ECO:0000256" key="4">
    <source>
        <dbReference type="ARBA" id="ARBA00022723"/>
    </source>
</evidence>
<keyword evidence="7 10" id="KW-0411">Iron-sulfur</keyword>
<evidence type="ECO:0000256" key="1">
    <source>
        <dbReference type="ARBA" id="ARBA00001966"/>
    </source>
</evidence>
<dbReference type="EC" id="7.1.1.-" evidence="10"/>
<proteinExistence type="inferred from homology"/>
<dbReference type="GO" id="GO:0051539">
    <property type="term" value="F:4 iron, 4 sulfur cluster binding"/>
    <property type="evidence" value="ECO:0007669"/>
    <property type="project" value="UniProtKB-KW"/>
</dbReference>
<dbReference type="SUPFAM" id="SSF54292">
    <property type="entry name" value="2Fe-2S ferredoxin-like"/>
    <property type="match status" value="1"/>
</dbReference>
<dbReference type="PANTHER" id="PTHR43105">
    <property type="entry name" value="RESPIRATORY NITRATE REDUCTASE"/>
    <property type="match status" value="1"/>
</dbReference>
<dbReference type="SMART" id="SM00929">
    <property type="entry name" value="NADH-G_4Fe-4S_3"/>
    <property type="match status" value="1"/>
</dbReference>
<dbReference type="PROSITE" id="PS00643">
    <property type="entry name" value="COMPLEX1_75K_3"/>
    <property type="match status" value="1"/>
</dbReference>
<reference evidence="14 15" key="1">
    <citation type="submission" date="2018-07" db="EMBL/GenBank/DDBJ databases">
        <title>Venubactetium sediminum gen. nov., sp. nov., isolated from a marine solar saltern.</title>
        <authorList>
            <person name="Wang S."/>
        </authorList>
    </citation>
    <scope>NUCLEOTIDE SEQUENCE [LARGE SCALE GENOMIC DNA]</scope>
    <source>
        <strain evidence="14 15">WD2A32</strain>
    </source>
</reference>
<dbReference type="PROSITE" id="PS51839">
    <property type="entry name" value="4FE4S_HC3"/>
    <property type="match status" value="1"/>
</dbReference>
<dbReference type="EMBL" id="QPMH01000007">
    <property type="protein sequence ID" value="RDD62157.1"/>
    <property type="molecule type" value="Genomic_DNA"/>
</dbReference>
<evidence type="ECO:0000256" key="6">
    <source>
        <dbReference type="ARBA" id="ARBA00023004"/>
    </source>
</evidence>
<keyword evidence="15" id="KW-1185">Reference proteome</keyword>
<dbReference type="InterPro" id="IPR006656">
    <property type="entry name" value="Mopterin_OxRdtase"/>
</dbReference>
<dbReference type="CDD" id="cd02773">
    <property type="entry name" value="MopB_Res-Cmplx1_Nad11"/>
    <property type="match status" value="1"/>
</dbReference>
<dbReference type="Pfam" id="PF22117">
    <property type="entry name" value="Fer4_Nqo3"/>
    <property type="match status" value="1"/>
</dbReference>
<dbReference type="Gene3D" id="3.30.200.210">
    <property type="match status" value="1"/>
</dbReference>
<dbReference type="CDD" id="cd00207">
    <property type="entry name" value="fer2"/>
    <property type="match status" value="1"/>
</dbReference>
<comment type="function">
    <text evidence="10">NDH-1 shuttles electrons from NADH, via FMN and iron-sulfur (Fe-S) centers, to quinones in the respiratory chain. Couples the redox reaction to proton translocation (for every two electrons transferred, four hydrogen ions are translocated across the cytoplasmic membrane), and thus conserves the redox energy in a proton gradient.</text>
</comment>
<evidence type="ECO:0000313" key="15">
    <source>
        <dbReference type="Proteomes" id="UP000253941"/>
    </source>
</evidence>